<dbReference type="Gene3D" id="3.40.190.10">
    <property type="entry name" value="Periplasmic binding protein-like II"/>
    <property type="match status" value="2"/>
</dbReference>
<dbReference type="PANTHER" id="PTHR30222:SF17">
    <property type="entry name" value="SPERMIDINE_PUTRESCINE-BINDING PERIPLASMIC PROTEIN"/>
    <property type="match status" value="1"/>
</dbReference>
<name>A0A1V4SP56_9CLOT</name>
<keyword evidence="6" id="KW-1133">Transmembrane helix</keyword>
<dbReference type="CDD" id="cd13590">
    <property type="entry name" value="PBP2_PotD_PotF_like"/>
    <property type="match status" value="1"/>
</dbReference>
<sequence length="351" mass="40399">MKKLKVISAICIISLICIGLFVGYIKNKEDNKTDGKVLNVYNWGDYIDPSLITKFEKETGIKVNYNTYDTNETMYAKVKSGSSDYDIVVPSDYMVEKMIKQGLLEKIDFNNIPNYKYIGKQFKHLSYDPTDEYSVPYMWGTIGIAYNSKYIKGPITSWKDLWNPKYKDQIVMFDSMRDSMAIALKTLGYSMNSTNPEQIKEAGELLRKQKPLVLAYFVDEVKDALLSGEATIAPVWSGDAAYMMSEDPDIKYVIPKEGSNEWFDALCIPKGAKHKKEAEMFINFLCNPENALINVEYIGYQTPIPETYEMLPEDIKKEYPSEAELKNCQIYTDLNQKTLDLYDEEWIKLKS</sequence>
<feature type="binding site" evidence="5">
    <location>
        <position position="93"/>
    </location>
    <ligand>
        <name>spermidine</name>
        <dbReference type="ChEBI" id="CHEBI:57834"/>
    </ligand>
</feature>
<dbReference type="PANTHER" id="PTHR30222">
    <property type="entry name" value="SPERMIDINE/PUTRESCINE-BINDING PERIPLASMIC PROTEIN"/>
    <property type="match status" value="1"/>
</dbReference>
<evidence type="ECO:0000256" key="3">
    <source>
        <dbReference type="ARBA" id="ARBA00022729"/>
    </source>
</evidence>
<evidence type="ECO:0000256" key="5">
    <source>
        <dbReference type="PIRSR" id="PIRSR019574-1"/>
    </source>
</evidence>
<evidence type="ECO:0000256" key="2">
    <source>
        <dbReference type="ARBA" id="ARBA00022448"/>
    </source>
</evidence>
<dbReference type="GO" id="GO:0019808">
    <property type="term" value="F:polyamine binding"/>
    <property type="evidence" value="ECO:0007669"/>
    <property type="project" value="InterPro"/>
</dbReference>
<evidence type="ECO:0000313" key="8">
    <source>
        <dbReference type="Proteomes" id="UP000191448"/>
    </source>
</evidence>
<dbReference type="SUPFAM" id="SSF53850">
    <property type="entry name" value="Periplasmic binding protein-like II"/>
    <property type="match status" value="1"/>
</dbReference>
<evidence type="ECO:0000256" key="4">
    <source>
        <dbReference type="ARBA" id="ARBA00022764"/>
    </source>
</evidence>
<accession>A0A1V4SP56</accession>
<keyword evidence="6" id="KW-0472">Membrane</keyword>
<comment type="subcellular location">
    <subcellularLocation>
        <location evidence="1">Periplasm</location>
    </subcellularLocation>
</comment>
<evidence type="ECO:0000256" key="6">
    <source>
        <dbReference type="SAM" id="Phobius"/>
    </source>
</evidence>
<dbReference type="Pfam" id="PF13416">
    <property type="entry name" value="SBP_bac_8"/>
    <property type="match status" value="1"/>
</dbReference>
<keyword evidence="6" id="KW-0812">Transmembrane</keyword>
<evidence type="ECO:0000256" key="1">
    <source>
        <dbReference type="ARBA" id="ARBA00004418"/>
    </source>
</evidence>
<organism evidence="7 8">
    <name type="scientific">Clostridium thermobutyricum DSM 4928</name>
    <dbReference type="NCBI Taxonomy" id="1121339"/>
    <lineage>
        <taxon>Bacteria</taxon>
        <taxon>Bacillati</taxon>
        <taxon>Bacillota</taxon>
        <taxon>Clostridia</taxon>
        <taxon>Eubacteriales</taxon>
        <taxon>Clostridiaceae</taxon>
        <taxon>Clostridium</taxon>
    </lineage>
</organism>
<comment type="caution">
    <text evidence="7">The sequence shown here is derived from an EMBL/GenBank/DDBJ whole genome shotgun (WGS) entry which is preliminary data.</text>
</comment>
<dbReference type="OrthoDB" id="9769319at2"/>
<keyword evidence="2" id="KW-0813">Transport</keyword>
<reference evidence="7 8" key="1">
    <citation type="submission" date="2016-02" db="EMBL/GenBank/DDBJ databases">
        <title>Genome sequence of Clostridium thermobutyricum DSM 4928.</title>
        <authorList>
            <person name="Poehlein A."/>
            <person name="Daniel R."/>
        </authorList>
    </citation>
    <scope>NUCLEOTIDE SEQUENCE [LARGE SCALE GENOMIC DNA]</scope>
    <source>
        <strain evidence="7 8">DSM 4928</strain>
    </source>
</reference>
<protein>
    <submittedName>
        <fullName evidence="7">Spermidine/putrescine-binding periplasmic protein</fullName>
    </submittedName>
</protein>
<dbReference type="GO" id="GO:0042597">
    <property type="term" value="C:periplasmic space"/>
    <property type="evidence" value="ECO:0007669"/>
    <property type="project" value="UniProtKB-SubCell"/>
</dbReference>
<keyword evidence="4" id="KW-0574">Periplasm</keyword>
<evidence type="ECO:0000313" key="7">
    <source>
        <dbReference type="EMBL" id="OPX45256.1"/>
    </source>
</evidence>
<gene>
    <name evidence="7" type="primary">potD</name>
    <name evidence="7" type="ORF">CLTHE_30200</name>
</gene>
<dbReference type="RefSeq" id="WP_080024121.1">
    <property type="nucleotide sequence ID" value="NZ_LTAY01000103.1"/>
</dbReference>
<dbReference type="PIRSF" id="PIRSF019574">
    <property type="entry name" value="Periplasmic_polyamine_BP"/>
    <property type="match status" value="1"/>
</dbReference>
<dbReference type="GO" id="GO:0015846">
    <property type="term" value="P:polyamine transport"/>
    <property type="evidence" value="ECO:0007669"/>
    <property type="project" value="InterPro"/>
</dbReference>
<dbReference type="Proteomes" id="UP000191448">
    <property type="component" value="Unassembled WGS sequence"/>
</dbReference>
<keyword evidence="3" id="KW-0732">Signal</keyword>
<feature type="transmembrane region" description="Helical" evidence="6">
    <location>
        <begin position="6"/>
        <end position="25"/>
    </location>
</feature>
<dbReference type="InterPro" id="IPR006059">
    <property type="entry name" value="SBP"/>
</dbReference>
<dbReference type="EMBL" id="LTAY01000103">
    <property type="protein sequence ID" value="OPX45256.1"/>
    <property type="molecule type" value="Genomic_DNA"/>
</dbReference>
<dbReference type="AlphaFoldDB" id="A0A1V4SP56"/>
<dbReference type="PRINTS" id="PR00909">
    <property type="entry name" value="SPERMDNBNDNG"/>
</dbReference>
<dbReference type="InterPro" id="IPR001188">
    <property type="entry name" value="Sperm_putr-bd"/>
</dbReference>
<proteinExistence type="predicted"/>